<feature type="region of interest" description="Disordered" evidence="1">
    <location>
        <begin position="741"/>
        <end position="764"/>
    </location>
</feature>
<dbReference type="Proteomes" id="UP001159363">
    <property type="component" value="Chromosome 2"/>
</dbReference>
<gene>
    <name evidence="2" type="ORF">PR048_004875</name>
</gene>
<comment type="caution">
    <text evidence="2">The sequence shown here is derived from an EMBL/GenBank/DDBJ whole genome shotgun (WGS) entry which is preliminary data.</text>
</comment>
<reference evidence="2 3" key="1">
    <citation type="submission" date="2023-02" db="EMBL/GenBank/DDBJ databases">
        <title>LHISI_Scaffold_Assembly.</title>
        <authorList>
            <person name="Stuart O.P."/>
            <person name="Cleave R."/>
            <person name="Magrath M.J.L."/>
            <person name="Mikheyev A.S."/>
        </authorList>
    </citation>
    <scope>NUCLEOTIDE SEQUENCE [LARGE SCALE GENOMIC DNA]</scope>
    <source>
        <strain evidence="2">Daus_M_001</strain>
        <tissue evidence="2">Leg muscle</tissue>
    </source>
</reference>
<organism evidence="2 3">
    <name type="scientific">Dryococelus australis</name>
    <dbReference type="NCBI Taxonomy" id="614101"/>
    <lineage>
        <taxon>Eukaryota</taxon>
        <taxon>Metazoa</taxon>
        <taxon>Ecdysozoa</taxon>
        <taxon>Arthropoda</taxon>
        <taxon>Hexapoda</taxon>
        <taxon>Insecta</taxon>
        <taxon>Pterygota</taxon>
        <taxon>Neoptera</taxon>
        <taxon>Polyneoptera</taxon>
        <taxon>Phasmatodea</taxon>
        <taxon>Verophasmatodea</taxon>
        <taxon>Anareolatae</taxon>
        <taxon>Phasmatidae</taxon>
        <taxon>Eurycanthinae</taxon>
        <taxon>Dryococelus</taxon>
    </lineage>
</organism>
<evidence type="ECO:0000313" key="2">
    <source>
        <dbReference type="EMBL" id="KAJ8892295.1"/>
    </source>
</evidence>
<sequence>MAGCSSARYNSLQINSGGKYEVVISLSIVLGFAENYIHIRLSAKQELVIIFGNTHWNFIYNTANNEEGVTFELCNKVKNINITFRLWGLESLTTLPSAQKIVWSETYYNKYISPILEPKTFKCSGALFVFDLSKQDNTITNTIALFNTFNFESSEVYTNESKGDAFDIKTKYSESCTNETDTHFFHIKVCNNIEVCSDACGVEVCNNVVVCNNIEVYKGLQFCFQHRPRLVRCRGHSSACDAEGCSDAYNAEGYSDAEGCSDAEGYSSACDVEDYSSACYADLNTFEIEIGTYRFIISYQTVRGRNSPGHLKRHCCLPREAVTLILRQASVHNQGSTLAVKGRTSVDRRVGINTMLEGTVLGWYGWRGCSPLNRFLHCWIDTMVCEFWSFEEGENEVCVGGVEDRGKIDEDRVIDKDWGVWTKHFSANAFLADVRGGVVGFGQGDAKVSGGVPPSSVAHEILRQTALSSLVQLDNPVFQQVNARPHTALWPAFVIGNYGGFKGPAAPAVAGSSSEEHLTSVCIDARTYRRLSPYYVLCNTILKAPVPCGAGRSPVENVVVKLHQYGECTWSQNFLDVSPRRQGSFNNHQWGAGIVGNGASHHDAYLCGRGALYNEAWITALTRASPDWDSAVVSTQVESRIKEETFLAPFQLAPFLRDDTAHLGVMESRINLGKARRGPGTHFNKEQYYLYWLLQQTQSILHKQPEKYRLINVVHSDHLYRLVMTEAARSWQELGLAQDSRRAKARTRDSSPEAILDAHRQYRR</sequence>
<dbReference type="EMBL" id="JARBHB010000002">
    <property type="protein sequence ID" value="KAJ8892295.1"/>
    <property type="molecule type" value="Genomic_DNA"/>
</dbReference>
<accession>A0ABQ9I6N9</accession>
<evidence type="ECO:0000313" key="3">
    <source>
        <dbReference type="Proteomes" id="UP001159363"/>
    </source>
</evidence>
<evidence type="ECO:0000256" key="1">
    <source>
        <dbReference type="SAM" id="MobiDB-lite"/>
    </source>
</evidence>
<protein>
    <submittedName>
        <fullName evidence="2">Uncharacterized protein</fullName>
    </submittedName>
</protein>
<proteinExistence type="predicted"/>
<keyword evidence="3" id="KW-1185">Reference proteome</keyword>
<name>A0ABQ9I6N9_9NEOP</name>